<dbReference type="InterPro" id="IPR036237">
    <property type="entry name" value="Xyl_isomerase-like_sf"/>
</dbReference>
<dbReference type="GO" id="GO:0019301">
    <property type="term" value="P:rhamnose catabolic process"/>
    <property type="evidence" value="ECO:0007669"/>
    <property type="project" value="TreeGrafter"/>
</dbReference>
<dbReference type="NCBIfam" id="TIGR02635">
    <property type="entry name" value="RhaI_grampos"/>
    <property type="match status" value="1"/>
</dbReference>
<dbReference type="EC" id="5.3.1.14" evidence="5"/>
<comment type="caution">
    <text evidence="5">The sequence shown here is derived from an EMBL/GenBank/DDBJ whole genome shotgun (WGS) entry which is preliminary data.</text>
</comment>
<evidence type="ECO:0000256" key="3">
    <source>
        <dbReference type="ARBA" id="ARBA00023235"/>
    </source>
</evidence>
<dbReference type="SUPFAM" id="SSF51658">
    <property type="entry name" value="Xylose isomerase-like"/>
    <property type="match status" value="1"/>
</dbReference>
<evidence type="ECO:0000259" key="4">
    <source>
        <dbReference type="Pfam" id="PF01261"/>
    </source>
</evidence>
<proteinExistence type="predicted"/>
<keyword evidence="2" id="KW-0464">Manganese</keyword>
<dbReference type="GO" id="GO:0008740">
    <property type="term" value="F:L-rhamnose isomerase activity"/>
    <property type="evidence" value="ECO:0007669"/>
    <property type="project" value="UniProtKB-EC"/>
</dbReference>
<dbReference type="AlphaFoldDB" id="A0A7C5VFS6"/>
<name>A0A7C5VFS6_9DEIN</name>
<dbReference type="InterPro" id="IPR050337">
    <property type="entry name" value="L-rhamnose_isomerase"/>
</dbReference>
<organism evidence="5">
    <name type="scientific">Thermus caliditerrae</name>
    <dbReference type="NCBI Taxonomy" id="1330700"/>
    <lineage>
        <taxon>Bacteria</taxon>
        <taxon>Thermotogati</taxon>
        <taxon>Deinococcota</taxon>
        <taxon>Deinococci</taxon>
        <taxon>Thermales</taxon>
        <taxon>Thermaceae</taxon>
        <taxon>Thermus</taxon>
    </lineage>
</organism>
<dbReference type="InterPro" id="IPR013022">
    <property type="entry name" value="Xyl_isomerase-like_TIM-brl"/>
</dbReference>
<reference evidence="5" key="1">
    <citation type="journal article" date="2020" name="mSystems">
        <title>Genome- and Community-Level Interaction Insights into Carbon Utilization and Element Cycling Functions of Hydrothermarchaeota in Hydrothermal Sediment.</title>
        <authorList>
            <person name="Zhou Z."/>
            <person name="Liu Y."/>
            <person name="Xu W."/>
            <person name="Pan J."/>
            <person name="Luo Z.H."/>
            <person name="Li M."/>
        </authorList>
    </citation>
    <scope>NUCLEOTIDE SEQUENCE [LARGE SCALE GENOMIC DNA]</scope>
    <source>
        <strain evidence="5">SpSt-1071</strain>
    </source>
</reference>
<dbReference type="PANTHER" id="PTHR30268:SF0">
    <property type="entry name" value="L-RHAMNOSE ISOMERASE"/>
    <property type="match status" value="1"/>
</dbReference>
<dbReference type="Gene3D" id="3.20.20.150">
    <property type="entry name" value="Divalent-metal-dependent TIM barrel enzymes"/>
    <property type="match status" value="1"/>
</dbReference>
<evidence type="ECO:0000256" key="1">
    <source>
        <dbReference type="ARBA" id="ARBA00022723"/>
    </source>
</evidence>
<dbReference type="GO" id="GO:0046872">
    <property type="term" value="F:metal ion binding"/>
    <property type="evidence" value="ECO:0007669"/>
    <property type="project" value="UniProtKB-KW"/>
</dbReference>
<protein>
    <submittedName>
        <fullName evidence="5">L-rhamnose isomerase</fullName>
        <ecNumber evidence="5">5.3.1.14</ecNumber>
    </submittedName>
</protein>
<evidence type="ECO:0000256" key="2">
    <source>
        <dbReference type="ARBA" id="ARBA00023211"/>
    </source>
</evidence>
<dbReference type="EMBL" id="DRXE01000063">
    <property type="protein sequence ID" value="HHM67430.1"/>
    <property type="molecule type" value="Genomic_DNA"/>
</dbReference>
<accession>A0A7C5VFS6</accession>
<feature type="domain" description="Xylose isomerase-like TIM barrel" evidence="4">
    <location>
        <begin position="69"/>
        <end position="250"/>
    </location>
</feature>
<dbReference type="InterPro" id="IPR013457">
    <property type="entry name" value="Rhamnose_iso-rel"/>
</dbReference>
<evidence type="ECO:0000313" key="5">
    <source>
        <dbReference type="EMBL" id="HHM67430.1"/>
    </source>
</evidence>
<dbReference type="Pfam" id="PF01261">
    <property type="entry name" value="AP_endonuc_2"/>
    <property type="match status" value="1"/>
</dbReference>
<gene>
    <name evidence="5" type="primary">rhaI</name>
    <name evidence="5" type="ORF">ENM28_01685</name>
</gene>
<dbReference type="GO" id="GO:0019324">
    <property type="term" value="P:L-lyxose metabolic process"/>
    <property type="evidence" value="ECO:0007669"/>
    <property type="project" value="TreeGrafter"/>
</dbReference>
<keyword evidence="3 5" id="KW-0413">Isomerase</keyword>
<dbReference type="PANTHER" id="PTHR30268">
    <property type="entry name" value="L-RHAMNOSE ISOMERASE"/>
    <property type="match status" value="1"/>
</dbReference>
<keyword evidence="1" id="KW-0479">Metal-binding</keyword>
<sequence length="384" mass="43167">MDRTEKAFQALLAQEIETPSWAYGPSGTRFQVFHIPGEARNVWEKLEDAALVHRLTGLAPRVALHIPWDWVEDWHGLRVFAEERGIGIGAINPNLFQDGDYRLGSLAHPEARVRSKALAHIRECLEVMRATGSRVLSLWLADGINYPGQDSFRARKQRLLEGLQELCASLPQDVRLLLEYKFFEPAFYATDIPDWGTAYALVQRLGAKAQVLVDLGHHPQGTNIEALVAFLLDEGALGGFHFNGRKYADDDLIVGSINPYELFLIYHELVTADEEGGVAGETARRLVFMLDQVHAIEPKVEAVILSLLNCQEAYAKALLVDREALREAQEKGDVLLAHRILLEAYRADVRRLLAEVRQAKGVPVDPLRAYREGGYYEEAVRRRG</sequence>